<dbReference type="EC" id="2.1.1.64" evidence="5"/>
<organism evidence="6 7">
    <name type="scientific">Paradevosia shaoguanensis</name>
    <dbReference type="NCBI Taxonomy" id="1335043"/>
    <lineage>
        <taxon>Bacteria</taxon>
        <taxon>Pseudomonadati</taxon>
        <taxon>Pseudomonadota</taxon>
        <taxon>Alphaproteobacteria</taxon>
        <taxon>Hyphomicrobiales</taxon>
        <taxon>Devosiaceae</taxon>
        <taxon>Paradevosia</taxon>
    </lineage>
</organism>
<dbReference type="HAMAP" id="MF_00472">
    <property type="entry name" value="UbiG"/>
    <property type="match status" value="1"/>
</dbReference>
<keyword evidence="3 5" id="KW-0831">Ubiquinone biosynthesis</keyword>
<evidence type="ECO:0000313" key="7">
    <source>
        <dbReference type="Proteomes" id="UP001156140"/>
    </source>
</evidence>
<dbReference type="GO" id="GO:0032259">
    <property type="term" value="P:methylation"/>
    <property type="evidence" value="ECO:0007669"/>
    <property type="project" value="UniProtKB-KW"/>
</dbReference>
<dbReference type="Gene3D" id="3.40.50.150">
    <property type="entry name" value="Vaccinia Virus protein VP39"/>
    <property type="match status" value="1"/>
</dbReference>
<name>A0AA41QRV4_9HYPH</name>
<feature type="binding site" evidence="5">
    <location>
        <position position="69"/>
    </location>
    <ligand>
        <name>S-adenosyl-L-methionine</name>
        <dbReference type="ChEBI" id="CHEBI:59789"/>
    </ligand>
</feature>
<gene>
    <name evidence="5 6" type="primary">ubiG</name>
    <name evidence="6" type="ORF">ML536_22150</name>
</gene>
<evidence type="ECO:0000256" key="3">
    <source>
        <dbReference type="ARBA" id="ARBA00022688"/>
    </source>
</evidence>
<keyword evidence="7" id="KW-1185">Reference proteome</keyword>
<comment type="caution">
    <text evidence="6">The sequence shown here is derived from an EMBL/GenBank/DDBJ whole genome shotgun (WGS) entry which is preliminary data.</text>
</comment>
<evidence type="ECO:0000256" key="2">
    <source>
        <dbReference type="ARBA" id="ARBA00022679"/>
    </source>
</evidence>
<comment type="pathway">
    <text evidence="5">Cofactor biosynthesis; ubiquinone biosynthesis.</text>
</comment>
<evidence type="ECO:0000256" key="5">
    <source>
        <dbReference type="HAMAP-Rule" id="MF_00472"/>
    </source>
</evidence>
<dbReference type="EMBL" id="JALAZD010000005">
    <property type="protein sequence ID" value="MCI0129545.1"/>
    <property type="molecule type" value="Genomic_DNA"/>
</dbReference>
<dbReference type="CDD" id="cd02440">
    <property type="entry name" value="AdoMet_MTases"/>
    <property type="match status" value="1"/>
</dbReference>
<feature type="binding site" evidence="5">
    <location>
        <position position="133"/>
    </location>
    <ligand>
        <name>S-adenosyl-L-methionine</name>
        <dbReference type="ChEBI" id="CHEBI:59789"/>
    </ligand>
</feature>
<dbReference type="PANTHER" id="PTHR43464:SF19">
    <property type="entry name" value="UBIQUINONE BIOSYNTHESIS O-METHYLTRANSFERASE, MITOCHONDRIAL"/>
    <property type="match status" value="1"/>
</dbReference>
<dbReference type="InterPro" id="IPR029063">
    <property type="entry name" value="SAM-dependent_MTases_sf"/>
</dbReference>
<evidence type="ECO:0000256" key="4">
    <source>
        <dbReference type="ARBA" id="ARBA00022691"/>
    </source>
</evidence>
<sequence length="247" mass="27266">MTTTTIDNEEVAKFGAMAEEWWNPNGKFKPIHKFNPVRLAYIRDHAISHFGKDAASRRPLEGLRLLDIGCGGGLLSEPMARLGADVVGADAAERNIRIAQVHAAQSDLEIDYRATTAEALAEAGEQFDIVLNMEVVEHVSDVPLYMKSCARLVRPGGLMVVATINRTARAFALAIVGAEHILRWLPVGTHSYDKFLTPEEITALIERNGMKVTDRTGVVYNPLRDAWRQSPDMAVNYMLLAEKPKSA</sequence>
<dbReference type="InterPro" id="IPR010233">
    <property type="entry name" value="UbiG_MeTrfase"/>
</dbReference>
<evidence type="ECO:0000313" key="6">
    <source>
        <dbReference type="EMBL" id="MCI0129545.1"/>
    </source>
</evidence>
<dbReference type="PANTHER" id="PTHR43464">
    <property type="entry name" value="METHYLTRANSFERASE"/>
    <property type="match status" value="1"/>
</dbReference>
<dbReference type="GO" id="GO:0061542">
    <property type="term" value="F:3-demethylubiquinol 3-O-methyltransferase activity"/>
    <property type="evidence" value="ECO:0007669"/>
    <property type="project" value="UniProtKB-UniRule"/>
</dbReference>
<dbReference type="AlphaFoldDB" id="A0AA41QRV4"/>
<comment type="catalytic activity">
    <reaction evidence="5">
        <text>a 3-(all-trans-polyprenyl)benzene-1,2-diol + S-adenosyl-L-methionine = a 2-methoxy-6-(all-trans-polyprenyl)phenol + S-adenosyl-L-homocysteine + H(+)</text>
        <dbReference type="Rhea" id="RHEA:31411"/>
        <dbReference type="Rhea" id="RHEA-COMP:9550"/>
        <dbReference type="Rhea" id="RHEA-COMP:9551"/>
        <dbReference type="ChEBI" id="CHEBI:15378"/>
        <dbReference type="ChEBI" id="CHEBI:57856"/>
        <dbReference type="ChEBI" id="CHEBI:59789"/>
        <dbReference type="ChEBI" id="CHEBI:62729"/>
        <dbReference type="ChEBI" id="CHEBI:62731"/>
        <dbReference type="EC" id="2.1.1.222"/>
    </reaction>
</comment>
<dbReference type="Proteomes" id="UP001156140">
    <property type="component" value="Unassembled WGS sequence"/>
</dbReference>
<evidence type="ECO:0000256" key="1">
    <source>
        <dbReference type="ARBA" id="ARBA00022603"/>
    </source>
</evidence>
<dbReference type="Pfam" id="PF13489">
    <property type="entry name" value="Methyltransf_23"/>
    <property type="match status" value="1"/>
</dbReference>
<dbReference type="GO" id="GO:0102208">
    <property type="term" value="F:2-polyprenyl-6-hydroxyphenol methylase activity"/>
    <property type="evidence" value="ECO:0007669"/>
    <property type="project" value="UniProtKB-EC"/>
</dbReference>
<reference evidence="6" key="1">
    <citation type="submission" date="2022-03" db="EMBL/GenBank/DDBJ databases">
        <title>The complete genome sequence of a Methyloterrigena soli.</title>
        <authorList>
            <person name="Zi Z."/>
        </authorList>
    </citation>
    <scope>NUCLEOTIDE SEQUENCE</scope>
    <source>
        <strain evidence="6">M48</strain>
    </source>
</reference>
<keyword evidence="1 5" id="KW-0489">Methyltransferase</keyword>
<dbReference type="EC" id="2.1.1.222" evidence="5"/>
<protein>
    <recommendedName>
        <fullName evidence="5">Ubiquinone biosynthesis O-methyltransferase</fullName>
    </recommendedName>
    <alternativeName>
        <fullName evidence="5">2-polyprenyl-6-hydroxyphenol methylase</fullName>
        <ecNumber evidence="5">2.1.1.222</ecNumber>
    </alternativeName>
    <alternativeName>
        <fullName evidence="5">3-demethylubiquinone 3-O-methyltransferase</fullName>
        <ecNumber evidence="5">2.1.1.64</ecNumber>
    </alternativeName>
</protein>
<feature type="binding site" evidence="5">
    <location>
        <position position="90"/>
    </location>
    <ligand>
        <name>S-adenosyl-L-methionine</name>
        <dbReference type="ChEBI" id="CHEBI:59789"/>
    </ligand>
</feature>
<feature type="binding site" evidence="5">
    <location>
        <position position="38"/>
    </location>
    <ligand>
        <name>S-adenosyl-L-methionine</name>
        <dbReference type="ChEBI" id="CHEBI:59789"/>
    </ligand>
</feature>
<accession>A0AA41QRV4</accession>
<comment type="catalytic activity">
    <reaction evidence="5">
        <text>a 3-demethylubiquinol + S-adenosyl-L-methionine = a ubiquinol + S-adenosyl-L-homocysteine + H(+)</text>
        <dbReference type="Rhea" id="RHEA:44380"/>
        <dbReference type="Rhea" id="RHEA-COMP:9566"/>
        <dbReference type="Rhea" id="RHEA-COMP:10914"/>
        <dbReference type="ChEBI" id="CHEBI:15378"/>
        <dbReference type="ChEBI" id="CHEBI:17976"/>
        <dbReference type="ChEBI" id="CHEBI:57856"/>
        <dbReference type="ChEBI" id="CHEBI:59789"/>
        <dbReference type="ChEBI" id="CHEBI:84422"/>
        <dbReference type="EC" id="2.1.1.64"/>
    </reaction>
</comment>
<comment type="function">
    <text evidence="5">O-methyltransferase that catalyzes the 2 O-methylation steps in the ubiquinone biosynthetic pathway.</text>
</comment>
<dbReference type="RefSeq" id="WP_035032194.1">
    <property type="nucleotide sequence ID" value="NZ_JAKETQ010000005.1"/>
</dbReference>
<proteinExistence type="inferred from homology"/>
<keyword evidence="4 5" id="KW-0949">S-adenosyl-L-methionine</keyword>
<dbReference type="NCBIfam" id="TIGR01983">
    <property type="entry name" value="UbiG"/>
    <property type="match status" value="1"/>
</dbReference>
<keyword evidence="2 5" id="KW-0808">Transferase</keyword>
<dbReference type="GO" id="GO:0010420">
    <property type="term" value="F:polyprenyldihydroxybenzoate methyltransferase activity"/>
    <property type="evidence" value="ECO:0007669"/>
    <property type="project" value="InterPro"/>
</dbReference>
<comment type="similarity">
    <text evidence="5">Belongs to the methyltransferase superfamily. UbiG/COQ3 family.</text>
</comment>
<dbReference type="SUPFAM" id="SSF53335">
    <property type="entry name" value="S-adenosyl-L-methionine-dependent methyltransferases"/>
    <property type="match status" value="1"/>
</dbReference>